<organism evidence="1">
    <name type="scientific">Raoultella planticola</name>
    <name type="common">Klebsiella planticola</name>
    <dbReference type="NCBI Taxonomy" id="575"/>
    <lineage>
        <taxon>Bacteria</taxon>
        <taxon>Pseudomonadati</taxon>
        <taxon>Pseudomonadota</taxon>
        <taxon>Gammaproteobacteria</taxon>
        <taxon>Enterobacterales</taxon>
        <taxon>Enterobacteriaceae</taxon>
        <taxon>Klebsiella/Raoultella group</taxon>
        <taxon>Raoultella</taxon>
    </lineage>
</organism>
<evidence type="ECO:0000313" key="1">
    <source>
        <dbReference type="EMBL" id="QFG76693.1"/>
    </source>
</evidence>
<dbReference type="EMBL" id="CP029752">
    <property type="protein sequence ID" value="QFG76693.1"/>
    <property type="molecule type" value="Genomic_DNA"/>
</dbReference>
<accession>A0A5P6A9R5</accession>
<reference evidence="1" key="1">
    <citation type="submission" date="2018-05" db="EMBL/GenBank/DDBJ databases">
        <title>Bacterial isolates from healthy term breastfed infants carrying antibiotic resistance genes.</title>
        <authorList>
            <person name="Casaburi G."/>
        </authorList>
    </citation>
    <scope>NUCLEOTIDE SEQUENCE [LARGE SCALE GENOMIC DNA]</scope>
    <source>
        <strain evidence="1">7084_4</strain>
    </source>
</reference>
<sequence length="63" mass="7104">MCASSRAHERNRPVMVECRLTILMILKIFIASSREGDAIFGSVSRRFKVTYNAFLICNPKLAA</sequence>
<proteinExistence type="predicted"/>
<gene>
    <name evidence="1" type="ORF">DMB90_10910</name>
</gene>
<name>A0A5P6A9R5_RAOPL</name>
<protein>
    <submittedName>
        <fullName evidence="1">Uncharacterized protein</fullName>
    </submittedName>
</protein>
<dbReference type="AlphaFoldDB" id="A0A5P6A9R5"/>